<dbReference type="OrthoDB" id="9788468at2"/>
<dbReference type="SUPFAM" id="SSF52242">
    <property type="entry name" value="Cobalamin (vitamin B12)-binding domain"/>
    <property type="match status" value="1"/>
</dbReference>
<dbReference type="RefSeq" id="WP_130345549.1">
    <property type="nucleotide sequence ID" value="NZ_SGWQ01000006.1"/>
</dbReference>
<dbReference type="GO" id="GO:0046872">
    <property type="term" value="F:metal ion binding"/>
    <property type="evidence" value="ECO:0007669"/>
    <property type="project" value="InterPro"/>
</dbReference>
<keyword evidence="2" id="KW-1185">Reference proteome</keyword>
<organism evidence="1 2">
    <name type="scientific">Herbihabitans rhizosphaerae</name>
    <dbReference type="NCBI Taxonomy" id="1872711"/>
    <lineage>
        <taxon>Bacteria</taxon>
        <taxon>Bacillati</taxon>
        <taxon>Actinomycetota</taxon>
        <taxon>Actinomycetes</taxon>
        <taxon>Pseudonocardiales</taxon>
        <taxon>Pseudonocardiaceae</taxon>
        <taxon>Herbihabitans</taxon>
    </lineage>
</organism>
<comment type="caution">
    <text evidence="1">The sequence shown here is derived from an EMBL/GenBank/DDBJ whole genome shotgun (WGS) entry which is preliminary data.</text>
</comment>
<evidence type="ECO:0000313" key="2">
    <source>
        <dbReference type="Proteomes" id="UP000294257"/>
    </source>
</evidence>
<gene>
    <name evidence="1" type="ORF">EV193_106165</name>
</gene>
<reference evidence="1 2" key="1">
    <citation type="submission" date="2019-02" db="EMBL/GenBank/DDBJ databases">
        <title>Genomic Encyclopedia of Type Strains, Phase IV (KMG-IV): sequencing the most valuable type-strain genomes for metagenomic binning, comparative biology and taxonomic classification.</title>
        <authorList>
            <person name="Goeker M."/>
        </authorList>
    </citation>
    <scope>NUCLEOTIDE SEQUENCE [LARGE SCALE GENOMIC DNA]</scope>
    <source>
        <strain evidence="1 2">DSM 101727</strain>
    </source>
</reference>
<accession>A0A4Q7KMU8</accession>
<proteinExistence type="predicted"/>
<dbReference type="Gene3D" id="3.40.50.280">
    <property type="entry name" value="Cobalamin-binding domain"/>
    <property type="match status" value="1"/>
</dbReference>
<dbReference type="InterPro" id="IPR036724">
    <property type="entry name" value="Cobalamin-bd_sf"/>
</dbReference>
<dbReference type="Proteomes" id="UP000294257">
    <property type="component" value="Unassembled WGS sequence"/>
</dbReference>
<dbReference type="EMBL" id="SGWQ01000006">
    <property type="protein sequence ID" value="RZS36931.1"/>
    <property type="molecule type" value="Genomic_DNA"/>
</dbReference>
<evidence type="ECO:0000313" key="1">
    <source>
        <dbReference type="EMBL" id="RZS36931.1"/>
    </source>
</evidence>
<dbReference type="GO" id="GO:0031419">
    <property type="term" value="F:cobalamin binding"/>
    <property type="evidence" value="ECO:0007669"/>
    <property type="project" value="InterPro"/>
</dbReference>
<dbReference type="AlphaFoldDB" id="A0A4Q7KMU8"/>
<sequence>MTIARILLAAPADDDGPAVAVARALRDAGHEVVYTRGHTTAEHVVRTALQEDVHAIALAVPEIAAESVVTLLADQDADDVAVIDVTTGDPDETLGRISERLGR</sequence>
<name>A0A4Q7KMU8_9PSEU</name>
<protein>
    <submittedName>
        <fullName evidence="1">Methylmalonyl-CoA mutase C-terminal domain/subunit</fullName>
    </submittedName>
</protein>